<evidence type="ECO:0000313" key="2">
    <source>
        <dbReference type="EMBL" id="CAG8492783.1"/>
    </source>
</evidence>
<organism evidence="2 3">
    <name type="scientific">Diversispora eburnea</name>
    <dbReference type="NCBI Taxonomy" id="1213867"/>
    <lineage>
        <taxon>Eukaryota</taxon>
        <taxon>Fungi</taxon>
        <taxon>Fungi incertae sedis</taxon>
        <taxon>Mucoromycota</taxon>
        <taxon>Glomeromycotina</taxon>
        <taxon>Glomeromycetes</taxon>
        <taxon>Diversisporales</taxon>
        <taxon>Diversisporaceae</taxon>
        <taxon>Diversispora</taxon>
    </lineage>
</organism>
<dbReference type="AlphaFoldDB" id="A0A9N8WN12"/>
<gene>
    <name evidence="2" type="ORF">DEBURN_LOCUS4268</name>
</gene>
<feature type="region of interest" description="Disordered" evidence="1">
    <location>
        <begin position="17"/>
        <end position="58"/>
    </location>
</feature>
<evidence type="ECO:0000256" key="1">
    <source>
        <dbReference type="SAM" id="MobiDB-lite"/>
    </source>
</evidence>
<reference evidence="2" key="1">
    <citation type="submission" date="2021-06" db="EMBL/GenBank/DDBJ databases">
        <authorList>
            <person name="Kallberg Y."/>
            <person name="Tangrot J."/>
            <person name="Rosling A."/>
        </authorList>
    </citation>
    <scope>NUCLEOTIDE SEQUENCE</scope>
    <source>
        <strain evidence="2">AZ414A</strain>
    </source>
</reference>
<feature type="compositionally biased region" description="Acidic residues" evidence="1">
    <location>
        <begin position="31"/>
        <end position="49"/>
    </location>
</feature>
<feature type="non-terminal residue" evidence="2">
    <location>
        <position position="180"/>
    </location>
</feature>
<dbReference type="EMBL" id="CAJVPK010000314">
    <property type="protein sequence ID" value="CAG8492783.1"/>
    <property type="molecule type" value="Genomic_DNA"/>
</dbReference>
<evidence type="ECO:0000313" key="3">
    <source>
        <dbReference type="Proteomes" id="UP000789706"/>
    </source>
</evidence>
<comment type="caution">
    <text evidence="2">The sequence shown here is derived from an EMBL/GenBank/DDBJ whole genome shotgun (WGS) entry which is preliminary data.</text>
</comment>
<keyword evidence="3" id="KW-1185">Reference proteome</keyword>
<sequence>HAEEQILDNKLKNCKKESKVEEKSYRLGDGLDTEENLENSEENEEDIQDNEQTPSVAPSTAEVFGSNKKSFQDLLAKFNGHEKIDDLIYPDKNDLLMKSVVRIIRKTLPSFIMAFSMGSQNSLLNLATLEKPHLNTFIHPCLQAYLCIVKNNAKSRQNIFCFWWTKFSPSNSFTIHELLW</sequence>
<dbReference type="Proteomes" id="UP000789706">
    <property type="component" value="Unassembled WGS sequence"/>
</dbReference>
<protein>
    <submittedName>
        <fullName evidence="2">7243_t:CDS:1</fullName>
    </submittedName>
</protein>
<name>A0A9N8WN12_9GLOM</name>
<accession>A0A9N8WN12</accession>
<dbReference type="OrthoDB" id="2345088at2759"/>
<feature type="compositionally biased region" description="Basic and acidic residues" evidence="1">
    <location>
        <begin position="17"/>
        <end position="26"/>
    </location>
</feature>
<proteinExistence type="predicted"/>